<evidence type="ECO:0000313" key="3">
    <source>
        <dbReference type="Proteomes" id="UP000319578"/>
    </source>
</evidence>
<evidence type="ECO:0008006" key="4">
    <source>
        <dbReference type="Google" id="ProtNLM"/>
    </source>
</evidence>
<comment type="caution">
    <text evidence="2">The sequence shown here is derived from an EMBL/GenBank/DDBJ whole genome shotgun (WGS) entry which is preliminary data.</text>
</comment>
<dbReference type="EMBL" id="BJON01000005">
    <property type="protein sequence ID" value="GED67625.1"/>
    <property type="molecule type" value="Genomic_DNA"/>
</dbReference>
<evidence type="ECO:0000313" key="2">
    <source>
        <dbReference type="EMBL" id="GED67625.1"/>
    </source>
</evidence>
<proteinExistence type="predicted"/>
<keyword evidence="1" id="KW-0732">Signal</keyword>
<keyword evidence="3" id="KW-1185">Reference proteome</keyword>
<gene>
    <name evidence="2" type="ORF">BRE01_13270</name>
</gene>
<feature type="signal peptide" evidence="1">
    <location>
        <begin position="1"/>
        <end position="29"/>
    </location>
</feature>
<dbReference type="Proteomes" id="UP000319578">
    <property type="component" value="Unassembled WGS sequence"/>
</dbReference>
<accession>A0ABQ0TIG8</accession>
<sequence length="567" mass="62373">MSMMKRPVLCVLTTALVAVSLYTAPFAGASAEARVGQMAPWSAQAVVAVPMQVSKGVQQLVRLIPELGSRHVIFGGDVDGPGVSGVQVIFSKSAVRDETAKEDRAIFNSQTGSLLVLDLQPNSLTKPAFPTDQVAKTKAQAFVTGLLPPGHAYQPREVTRADDLLTVRLVRKLNNVVLDDDYDAMVSFDRTGKVVSFRTFDGRLYEKISLTSLPSPQRVISAPQALLTFKESKPLELVYLLPEENQGQSPVEASLAYVVKDGVINRTFTGSAVDAFSGKRLLETVNRVKQPVQTISMTGTGEKWIAQTNKQAGDLVRSLVRKETDKLPLVTFTENYGDGQERRLFIWGQFEEGIKDQDKKYMIGQFARGISKDKRLHILLETNAKTGQLTKLVVKDGDDVNIQTDKKRDWREAETLLKRLIPAGTSQMRMKDVGDANYTLITADPLLQGIPVYLAGQQSEEGMYTLKMNAVTGALEELTLASPSVLRTPDKSKAITEQAAVDQLLKAFPLELTYIHQTDAQTGEVTWKLGYDLSFRQTRSHCFCGGEAKVDQTVYVDGITGKVIVKE</sequence>
<organism evidence="2 3">
    <name type="scientific">Brevibacillus reuszeri</name>
    <dbReference type="NCBI Taxonomy" id="54915"/>
    <lineage>
        <taxon>Bacteria</taxon>
        <taxon>Bacillati</taxon>
        <taxon>Bacillota</taxon>
        <taxon>Bacilli</taxon>
        <taxon>Bacillales</taxon>
        <taxon>Paenibacillaceae</taxon>
        <taxon>Brevibacillus</taxon>
    </lineage>
</organism>
<protein>
    <recommendedName>
        <fullName evidence="4">Peptidase</fullName>
    </recommendedName>
</protein>
<name>A0ABQ0TIG8_9BACL</name>
<feature type="chain" id="PRO_5046807720" description="Peptidase" evidence="1">
    <location>
        <begin position="30"/>
        <end position="567"/>
    </location>
</feature>
<reference evidence="2 3" key="1">
    <citation type="submission" date="2019-06" db="EMBL/GenBank/DDBJ databases">
        <title>Whole genome shotgun sequence of Brevibacillus reuszeri NBRC 15719.</title>
        <authorList>
            <person name="Hosoyama A."/>
            <person name="Uohara A."/>
            <person name="Ohji S."/>
            <person name="Ichikawa N."/>
        </authorList>
    </citation>
    <scope>NUCLEOTIDE SEQUENCE [LARGE SCALE GENOMIC DNA]</scope>
    <source>
        <strain evidence="2 3">NBRC 15719</strain>
    </source>
</reference>
<evidence type="ECO:0000256" key="1">
    <source>
        <dbReference type="SAM" id="SignalP"/>
    </source>
</evidence>